<dbReference type="GO" id="GO:0005886">
    <property type="term" value="C:plasma membrane"/>
    <property type="evidence" value="ECO:0007669"/>
    <property type="project" value="TreeGrafter"/>
</dbReference>
<dbReference type="Pfam" id="PF07690">
    <property type="entry name" value="MFS_1"/>
    <property type="match status" value="1"/>
</dbReference>
<name>A0A0H2M8Y4_VARPD</name>
<dbReference type="PROSITE" id="PS00217">
    <property type="entry name" value="SUGAR_TRANSPORT_2"/>
    <property type="match status" value="1"/>
</dbReference>
<gene>
    <name evidence="8" type="primary">naiP1</name>
    <name evidence="8" type="ORF">VPARA_03480</name>
</gene>
<keyword evidence="3 6" id="KW-1133">Transmembrane helix</keyword>
<dbReference type="FunFam" id="1.20.1250.20:FF:000253">
    <property type="entry name" value="Transporter, major facilitator family"/>
    <property type="match status" value="1"/>
</dbReference>
<evidence type="ECO:0000256" key="5">
    <source>
        <dbReference type="SAM" id="MobiDB-lite"/>
    </source>
</evidence>
<dbReference type="CDD" id="cd17371">
    <property type="entry name" value="MFS_MucK"/>
    <property type="match status" value="1"/>
</dbReference>
<dbReference type="PROSITE" id="PS00216">
    <property type="entry name" value="SUGAR_TRANSPORT_1"/>
    <property type="match status" value="1"/>
</dbReference>
<dbReference type="Gene3D" id="1.20.1250.20">
    <property type="entry name" value="MFS general substrate transporter like domains"/>
    <property type="match status" value="2"/>
</dbReference>
<feature type="transmembrane region" description="Helical" evidence="6">
    <location>
        <begin position="67"/>
        <end position="85"/>
    </location>
</feature>
<organism evidence="8 9">
    <name type="scientific">Variovorax paradoxus</name>
    <dbReference type="NCBI Taxonomy" id="34073"/>
    <lineage>
        <taxon>Bacteria</taxon>
        <taxon>Pseudomonadati</taxon>
        <taxon>Pseudomonadota</taxon>
        <taxon>Betaproteobacteria</taxon>
        <taxon>Burkholderiales</taxon>
        <taxon>Comamonadaceae</taxon>
        <taxon>Variovorax</taxon>
    </lineage>
</organism>
<dbReference type="RefSeq" id="WP_021007955.1">
    <property type="nucleotide sequence ID" value="NZ_JZWI01000002.1"/>
</dbReference>
<feature type="transmembrane region" description="Helical" evidence="6">
    <location>
        <begin position="395"/>
        <end position="419"/>
    </location>
</feature>
<feature type="compositionally biased region" description="Low complexity" evidence="5">
    <location>
        <begin position="1"/>
        <end position="18"/>
    </location>
</feature>
<dbReference type="PATRIC" id="fig|34073.19.peg.349"/>
<dbReference type="InterPro" id="IPR020846">
    <property type="entry name" value="MFS_dom"/>
</dbReference>
<comment type="subcellular location">
    <subcellularLocation>
        <location evidence="1">Membrane</location>
        <topology evidence="1">Multi-pass membrane protein</topology>
    </subcellularLocation>
</comment>
<feature type="transmembrane region" description="Helical" evidence="6">
    <location>
        <begin position="97"/>
        <end position="116"/>
    </location>
</feature>
<keyword evidence="4 6" id="KW-0472">Membrane</keyword>
<dbReference type="InterPro" id="IPR005829">
    <property type="entry name" value="Sugar_transporter_CS"/>
</dbReference>
<dbReference type="PANTHER" id="PTHR23508">
    <property type="entry name" value="CARBOXYLIC ACID TRANSPORTER PROTEIN HOMOLOG"/>
    <property type="match status" value="1"/>
</dbReference>
<keyword evidence="2 6" id="KW-0812">Transmembrane</keyword>
<feature type="transmembrane region" description="Helical" evidence="6">
    <location>
        <begin position="156"/>
        <end position="179"/>
    </location>
</feature>
<feature type="transmembrane region" description="Helical" evidence="6">
    <location>
        <begin position="279"/>
        <end position="299"/>
    </location>
</feature>
<reference evidence="8 9" key="1">
    <citation type="submission" date="2015-03" db="EMBL/GenBank/DDBJ databases">
        <title>Genome sequence of Variovorax paradoxus TBEA6.</title>
        <authorList>
            <person name="Poehlein A."/>
            <person name="Schuldes J."/>
            <person name="Wuebbeler J.H."/>
            <person name="Hiessl S."/>
            <person name="Steinbuechel A."/>
            <person name="Daniel R."/>
        </authorList>
    </citation>
    <scope>NUCLEOTIDE SEQUENCE [LARGE SCALE GENOMIC DNA]</scope>
    <source>
        <strain evidence="8 9">TBEA6</strain>
    </source>
</reference>
<evidence type="ECO:0000256" key="3">
    <source>
        <dbReference type="ARBA" id="ARBA00022989"/>
    </source>
</evidence>
<dbReference type="GO" id="GO:0046943">
    <property type="term" value="F:carboxylic acid transmembrane transporter activity"/>
    <property type="evidence" value="ECO:0007669"/>
    <property type="project" value="TreeGrafter"/>
</dbReference>
<keyword evidence="9" id="KW-1185">Reference proteome</keyword>
<feature type="transmembrane region" description="Helical" evidence="6">
    <location>
        <begin position="185"/>
        <end position="204"/>
    </location>
</feature>
<dbReference type="PROSITE" id="PS50850">
    <property type="entry name" value="MFS"/>
    <property type="match status" value="1"/>
</dbReference>
<dbReference type="InterPro" id="IPR011701">
    <property type="entry name" value="MFS"/>
</dbReference>
<evidence type="ECO:0000256" key="1">
    <source>
        <dbReference type="ARBA" id="ARBA00004141"/>
    </source>
</evidence>
<dbReference type="Proteomes" id="UP000035170">
    <property type="component" value="Unassembled WGS sequence"/>
</dbReference>
<protein>
    <submittedName>
        <fullName evidence="8">Putative niacin/nicotinamide transporter NaiP</fullName>
    </submittedName>
</protein>
<accession>A0A0H2M8Y4</accession>
<dbReference type="AlphaFoldDB" id="A0A0H2M8Y4"/>
<evidence type="ECO:0000313" key="9">
    <source>
        <dbReference type="Proteomes" id="UP000035170"/>
    </source>
</evidence>
<evidence type="ECO:0000313" key="8">
    <source>
        <dbReference type="EMBL" id="KLN58626.1"/>
    </source>
</evidence>
<sequence length="430" mass="46087">MKTTLDAAQAGDDTQAGGSWLRTLNPNEKRTLTASFSGYAVDAFDYYTLPLVTPILLSLWGMSKTEVGLIGTATLVASAIGGWAAGILADRYGRVRILQLTILVFAIFTFACGLAQTPEQLLVARTLQGLGFGGEWAVGSVLIAEMIRPAYRGKAVGLVQSSWAVGWGAAVLVSMALFSFLPPEYSWRVMFMLGLLPALLIVFIRRSIRDPEIYVQSRAAVARGERSGNFLAIFKPGMLGTTVLASLLFTGMQGGYYAIGVWLPTFLKNERHLTVLGSGGYQFMFIIGAFIGYLCGAYLSDRLGRRRAFILFAVGAGSLVYAYTLLPITDGLMLLLGFPLGFFMSGIFSGAGAFLAELFPNELRGSGQGFCYNFGRGIGATFPALVGVLSDRMHLSLGTAIGVCAAVAYAMVVVVALCLPETRGRDLRQN</sequence>
<feature type="transmembrane region" description="Helical" evidence="6">
    <location>
        <begin position="122"/>
        <end position="144"/>
    </location>
</feature>
<feature type="transmembrane region" description="Helical" evidence="6">
    <location>
        <begin position="308"/>
        <end position="326"/>
    </location>
</feature>
<feature type="domain" description="Major facilitator superfamily (MFS) profile" evidence="7">
    <location>
        <begin position="31"/>
        <end position="423"/>
    </location>
</feature>
<feature type="region of interest" description="Disordered" evidence="5">
    <location>
        <begin position="1"/>
        <end position="21"/>
    </location>
</feature>
<dbReference type="InterPro" id="IPR036259">
    <property type="entry name" value="MFS_trans_sf"/>
</dbReference>
<feature type="transmembrane region" description="Helical" evidence="6">
    <location>
        <begin position="370"/>
        <end position="389"/>
    </location>
</feature>
<proteinExistence type="predicted"/>
<dbReference type="PANTHER" id="PTHR23508:SF10">
    <property type="entry name" value="CARBOXYLIC ACID TRANSPORTER PROTEIN HOMOLOG"/>
    <property type="match status" value="1"/>
</dbReference>
<dbReference type="EMBL" id="JZWI01000002">
    <property type="protein sequence ID" value="KLN58626.1"/>
    <property type="molecule type" value="Genomic_DNA"/>
</dbReference>
<feature type="transmembrane region" description="Helical" evidence="6">
    <location>
        <begin position="332"/>
        <end position="358"/>
    </location>
</feature>
<comment type="caution">
    <text evidence="8">The sequence shown here is derived from an EMBL/GenBank/DDBJ whole genome shotgun (WGS) entry which is preliminary data.</text>
</comment>
<evidence type="ECO:0000259" key="7">
    <source>
        <dbReference type="PROSITE" id="PS50850"/>
    </source>
</evidence>
<feature type="transmembrane region" description="Helical" evidence="6">
    <location>
        <begin position="238"/>
        <end position="259"/>
    </location>
</feature>
<evidence type="ECO:0000256" key="6">
    <source>
        <dbReference type="SAM" id="Phobius"/>
    </source>
</evidence>
<evidence type="ECO:0000256" key="2">
    <source>
        <dbReference type="ARBA" id="ARBA00022692"/>
    </source>
</evidence>
<evidence type="ECO:0000256" key="4">
    <source>
        <dbReference type="ARBA" id="ARBA00023136"/>
    </source>
</evidence>
<dbReference type="SUPFAM" id="SSF103473">
    <property type="entry name" value="MFS general substrate transporter"/>
    <property type="match status" value="1"/>
</dbReference>